<organism evidence="7 8">
    <name type="scientific">Maudiozyma humilis</name>
    <name type="common">Sour dough yeast</name>
    <name type="synonym">Kazachstania humilis</name>
    <dbReference type="NCBI Taxonomy" id="51915"/>
    <lineage>
        <taxon>Eukaryota</taxon>
        <taxon>Fungi</taxon>
        <taxon>Dikarya</taxon>
        <taxon>Ascomycota</taxon>
        <taxon>Saccharomycotina</taxon>
        <taxon>Saccharomycetes</taxon>
        <taxon>Saccharomycetales</taxon>
        <taxon>Saccharomycetaceae</taxon>
        <taxon>Maudiozyma</taxon>
    </lineage>
</organism>
<accession>A0AAV5RU57</accession>
<gene>
    <name evidence="7" type="ORF">DAKH74_008480</name>
</gene>
<comment type="subcellular location">
    <subcellularLocation>
        <location evidence="1 6">Membrane</location>
        <topology evidence="1 6">Multi-pass membrane protein</topology>
    </subcellularLocation>
</comment>
<dbReference type="GO" id="GO:0006487">
    <property type="term" value="P:protein N-linked glycosylation"/>
    <property type="evidence" value="ECO:0007669"/>
    <property type="project" value="UniProtKB-UniRule"/>
</dbReference>
<evidence type="ECO:0000256" key="2">
    <source>
        <dbReference type="ARBA" id="ARBA00009825"/>
    </source>
</evidence>
<comment type="similarity">
    <text evidence="2 6">Belongs to the OST5 family.</text>
</comment>
<proteinExistence type="inferred from homology"/>
<comment type="function">
    <text evidence="6">Subunit of the oligosaccharyl transferase (OST) complex that catalyzes the initial transfer of a defined glycan (Glc(3)Man(9)GlcNAc(2) in eukaryotes) from the lipid carrier dolichol-pyrophosphate to an asparagine residue within an Asn-X-Ser/Thr consensus motif in nascent polypeptide chains, the first step in protein N-glycosylation. N-glycosylation occurs cotranslationally and the complex associates with the Sec61 complex at the channel-forming translocon complex that mediates protein translocation across the endoplasmic reticulum (ER). All subunits are required for a maximal enzyme activity.</text>
</comment>
<evidence type="ECO:0000256" key="6">
    <source>
        <dbReference type="RuleBase" id="RU367008"/>
    </source>
</evidence>
<dbReference type="AlphaFoldDB" id="A0AAV5RU57"/>
<comment type="subunit">
    <text evidence="6">Component of the oligosaccharyltransferase (OST) complex.</text>
</comment>
<feature type="transmembrane region" description="Helical" evidence="6">
    <location>
        <begin position="28"/>
        <end position="45"/>
    </location>
</feature>
<evidence type="ECO:0000256" key="1">
    <source>
        <dbReference type="ARBA" id="ARBA00004141"/>
    </source>
</evidence>
<dbReference type="Pfam" id="PF05251">
    <property type="entry name" value="Ost5"/>
    <property type="match status" value="1"/>
</dbReference>
<evidence type="ECO:0000256" key="5">
    <source>
        <dbReference type="ARBA" id="ARBA00023136"/>
    </source>
</evidence>
<keyword evidence="3 6" id="KW-0812">Transmembrane</keyword>
<evidence type="ECO:0000256" key="4">
    <source>
        <dbReference type="ARBA" id="ARBA00022989"/>
    </source>
</evidence>
<evidence type="ECO:0000313" key="8">
    <source>
        <dbReference type="Proteomes" id="UP001377567"/>
    </source>
</evidence>
<protein>
    <recommendedName>
        <fullName evidence="6">Dolichyl-diphosphooligosaccharide-protein glycosyltransferase subunit OST5</fullName>
    </recommendedName>
</protein>
<name>A0AAV5RU57_MAUHU</name>
<dbReference type="EMBL" id="BTGD01000001">
    <property type="protein sequence ID" value="GMM54232.1"/>
    <property type="molecule type" value="Genomic_DNA"/>
</dbReference>
<dbReference type="GO" id="GO:0008250">
    <property type="term" value="C:oligosaccharyltransferase complex"/>
    <property type="evidence" value="ECO:0007669"/>
    <property type="project" value="UniProtKB-UniRule"/>
</dbReference>
<keyword evidence="4 6" id="KW-1133">Transmembrane helix</keyword>
<dbReference type="InterPro" id="IPR007915">
    <property type="entry name" value="TMEM258/Ost5"/>
</dbReference>
<sequence length="86" mass="9404">MGYEVLYNEYMNNEHVDAFIPLMTQPRYGVIASILALAVISLAMMTARGKMSIVPKFLCYSVLSALGSILFAFAAIFVSNSVGVYV</sequence>
<keyword evidence="5 6" id="KW-0472">Membrane</keyword>
<dbReference type="Proteomes" id="UP001377567">
    <property type="component" value="Unassembled WGS sequence"/>
</dbReference>
<keyword evidence="8" id="KW-1185">Reference proteome</keyword>
<evidence type="ECO:0000256" key="3">
    <source>
        <dbReference type="ARBA" id="ARBA00022692"/>
    </source>
</evidence>
<reference evidence="7 8" key="1">
    <citation type="journal article" date="2023" name="Elife">
        <title>Identification of key yeast species and microbe-microbe interactions impacting larval growth of Drosophila in the wild.</title>
        <authorList>
            <person name="Mure A."/>
            <person name="Sugiura Y."/>
            <person name="Maeda R."/>
            <person name="Honda K."/>
            <person name="Sakurai N."/>
            <person name="Takahashi Y."/>
            <person name="Watada M."/>
            <person name="Katoh T."/>
            <person name="Gotoh A."/>
            <person name="Gotoh Y."/>
            <person name="Taniguchi I."/>
            <person name="Nakamura K."/>
            <person name="Hayashi T."/>
            <person name="Katayama T."/>
            <person name="Uemura T."/>
            <person name="Hattori Y."/>
        </authorList>
    </citation>
    <scope>NUCLEOTIDE SEQUENCE [LARGE SCALE GENOMIC DNA]</scope>
    <source>
        <strain evidence="7 8">KH-74</strain>
    </source>
</reference>
<feature type="transmembrane region" description="Helical" evidence="6">
    <location>
        <begin position="57"/>
        <end position="78"/>
    </location>
</feature>
<evidence type="ECO:0000313" key="7">
    <source>
        <dbReference type="EMBL" id="GMM54232.1"/>
    </source>
</evidence>
<comment type="caution">
    <text evidence="7">The sequence shown here is derived from an EMBL/GenBank/DDBJ whole genome shotgun (WGS) entry which is preliminary data.</text>
</comment>